<dbReference type="GO" id="GO:0005506">
    <property type="term" value="F:iron ion binding"/>
    <property type="evidence" value="ECO:0007669"/>
    <property type="project" value="InterPro"/>
</dbReference>
<dbReference type="CDD" id="cd11032">
    <property type="entry name" value="P450_EryK-like"/>
    <property type="match status" value="1"/>
</dbReference>
<keyword evidence="5 7" id="KW-0408">Iron</keyword>
<dbReference type="Pfam" id="PF00067">
    <property type="entry name" value="p450"/>
    <property type="match status" value="1"/>
</dbReference>
<dbReference type="PANTHER" id="PTHR46696:SF1">
    <property type="entry name" value="CYTOCHROME P450 YJIB-RELATED"/>
    <property type="match status" value="1"/>
</dbReference>
<dbReference type="Gene3D" id="1.10.630.10">
    <property type="entry name" value="Cytochrome P450"/>
    <property type="match status" value="1"/>
</dbReference>
<proteinExistence type="inferred from homology"/>
<dbReference type="PANTHER" id="PTHR46696">
    <property type="entry name" value="P450, PUTATIVE (EUROFUNG)-RELATED"/>
    <property type="match status" value="1"/>
</dbReference>
<accession>A0A081P7J1</accession>
<dbReference type="OrthoDB" id="9801155at2"/>
<dbReference type="PRINTS" id="PR00359">
    <property type="entry name" value="BP450"/>
</dbReference>
<gene>
    <name evidence="8" type="ORF">ET33_33020</name>
</gene>
<dbReference type="eggNOG" id="COG2124">
    <property type="taxonomic scope" value="Bacteria"/>
</dbReference>
<dbReference type="RefSeq" id="WP_063761626.1">
    <property type="nucleotide sequence ID" value="NZ_JNVM01000006.1"/>
</dbReference>
<evidence type="ECO:0000313" key="9">
    <source>
        <dbReference type="Proteomes" id="UP000028123"/>
    </source>
</evidence>
<dbReference type="InterPro" id="IPR001128">
    <property type="entry name" value="Cyt_P450"/>
</dbReference>
<evidence type="ECO:0000256" key="7">
    <source>
        <dbReference type="RuleBase" id="RU000461"/>
    </source>
</evidence>
<dbReference type="EMBL" id="JNVM01000006">
    <property type="protein sequence ID" value="KEQ26664.1"/>
    <property type="molecule type" value="Genomic_DNA"/>
</dbReference>
<keyword evidence="9" id="KW-1185">Reference proteome</keyword>
<keyword evidence="4 7" id="KW-0560">Oxidoreductase</keyword>
<comment type="caution">
    <text evidence="8">The sequence shown here is derived from an EMBL/GenBank/DDBJ whole genome shotgun (WGS) entry which is preliminary data.</text>
</comment>
<dbReference type="GO" id="GO:0016705">
    <property type="term" value="F:oxidoreductase activity, acting on paired donors, with incorporation or reduction of molecular oxygen"/>
    <property type="evidence" value="ECO:0007669"/>
    <property type="project" value="InterPro"/>
</dbReference>
<protein>
    <submittedName>
        <fullName evidence="8">Cytochrome P450</fullName>
    </submittedName>
</protein>
<evidence type="ECO:0000256" key="3">
    <source>
        <dbReference type="ARBA" id="ARBA00022723"/>
    </source>
</evidence>
<sequence>MEVVEKIVYPDEITGFSTEEHRFEPYSWYREMRSSHPVYFDPKQKVWNVFLYRDVERVLSDYHLFSSKNDRKLSSFPVIGKEERSLTSMDPPLHSKRRGLVAKAFTPKSLKTWEPRIATVAQYWLDQIREQDTIDLVYDLAIPLPVTVIAELLGVPASDWKQFKLWSDAIISPGSRDTYAESVKERTQALKEMADYLLPIIRQKRSRPTDDIISDLTIAELEGERLSDEEIIYFGIGLLFAGNETTTRLISNAFYCFLIDQPAAYPLLRKELSLIPKAVEEVLRYRSPAQFMMRRVAQDTNVFGAEMKEGESIIAWIGSANHDEEHFVQAEQFDLNRPNNQQHLSFGKGTHFCLGAPLARMEASIGLTEFMKRYSRLILPEQWSLSENLGQRGFLAKFPVRVER</sequence>
<dbReference type="FunFam" id="1.10.630.10:FF:000018">
    <property type="entry name" value="Cytochrome P450 monooxygenase"/>
    <property type="match status" value="1"/>
</dbReference>
<keyword evidence="2 7" id="KW-0349">Heme</keyword>
<dbReference type="Proteomes" id="UP000028123">
    <property type="component" value="Unassembled WGS sequence"/>
</dbReference>
<keyword evidence="6 7" id="KW-0503">Monooxygenase</keyword>
<evidence type="ECO:0000256" key="4">
    <source>
        <dbReference type="ARBA" id="ARBA00023002"/>
    </source>
</evidence>
<name>A0A081P7J1_9BACL</name>
<reference evidence="8 9" key="1">
    <citation type="submission" date="2014-06" db="EMBL/GenBank/DDBJ databases">
        <title>Draft genome sequence of Paenibacillus sp. MSt1.</title>
        <authorList>
            <person name="Aw Y.K."/>
            <person name="Ong K.S."/>
            <person name="Gan H.M."/>
            <person name="Lee S.M."/>
        </authorList>
    </citation>
    <scope>NUCLEOTIDE SEQUENCE [LARGE SCALE GENOMIC DNA]</scope>
    <source>
        <strain evidence="8 9">MSt1</strain>
    </source>
</reference>
<dbReference type="GO" id="GO:0004497">
    <property type="term" value="F:monooxygenase activity"/>
    <property type="evidence" value="ECO:0007669"/>
    <property type="project" value="UniProtKB-KW"/>
</dbReference>
<dbReference type="InterPro" id="IPR036396">
    <property type="entry name" value="Cyt_P450_sf"/>
</dbReference>
<evidence type="ECO:0000256" key="5">
    <source>
        <dbReference type="ARBA" id="ARBA00023004"/>
    </source>
</evidence>
<dbReference type="PROSITE" id="PS00086">
    <property type="entry name" value="CYTOCHROME_P450"/>
    <property type="match status" value="1"/>
</dbReference>
<dbReference type="PRINTS" id="PR00385">
    <property type="entry name" value="P450"/>
</dbReference>
<evidence type="ECO:0000313" key="8">
    <source>
        <dbReference type="EMBL" id="KEQ26664.1"/>
    </source>
</evidence>
<dbReference type="GO" id="GO:0020037">
    <property type="term" value="F:heme binding"/>
    <property type="evidence" value="ECO:0007669"/>
    <property type="project" value="InterPro"/>
</dbReference>
<evidence type="ECO:0000256" key="2">
    <source>
        <dbReference type="ARBA" id="ARBA00022617"/>
    </source>
</evidence>
<dbReference type="InterPro" id="IPR017972">
    <property type="entry name" value="Cyt_P450_CS"/>
</dbReference>
<organism evidence="8 9">
    <name type="scientific">Paenibacillus tyrfis</name>
    <dbReference type="NCBI Taxonomy" id="1501230"/>
    <lineage>
        <taxon>Bacteria</taxon>
        <taxon>Bacillati</taxon>
        <taxon>Bacillota</taxon>
        <taxon>Bacilli</taxon>
        <taxon>Bacillales</taxon>
        <taxon>Paenibacillaceae</taxon>
        <taxon>Paenibacillus</taxon>
    </lineage>
</organism>
<comment type="similarity">
    <text evidence="1 7">Belongs to the cytochrome P450 family.</text>
</comment>
<evidence type="ECO:0000256" key="6">
    <source>
        <dbReference type="ARBA" id="ARBA00023033"/>
    </source>
</evidence>
<dbReference type="InterPro" id="IPR002397">
    <property type="entry name" value="Cyt_P450_B"/>
</dbReference>
<evidence type="ECO:0000256" key="1">
    <source>
        <dbReference type="ARBA" id="ARBA00010617"/>
    </source>
</evidence>
<keyword evidence="3 7" id="KW-0479">Metal-binding</keyword>
<dbReference type="SUPFAM" id="SSF48264">
    <property type="entry name" value="Cytochrome P450"/>
    <property type="match status" value="1"/>
</dbReference>
<dbReference type="AlphaFoldDB" id="A0A081P7J1"/>